<name>A0A1I8B5I9_MELHA</name>
<reference evidence="3" key="1">
    <citation type="submission" date="2016-11" db="UniProtKB">
        <authorList>
            <consortium name="WormBaseParasite"/>
        </authorList>
    </citation>
    <scope>IDENTIFICATION</scope>
</reference>
<dbReference type="Proteomes" id="UP000095281">
    <property type="component" value="Unplaced"/>
</dbReference>
<evidence type="ECO:0000313" key="2">
    <source>
        <dbReference type="Proteomes" id="UP000095281"/>
    </source>
</evidence>
<sequence>MHSSLREWLLGDGSNTEFSIDIRHGHILIALWIVFNARKNVNQNSSEQLFELSHHLLKANPHKYAQPDLINSKIGIKMPWSRNAQIKWLKMATDGEDVENSENFENEKKKEEKIEEIEKCSKLVENALLYRQNIFYTNSKAKF</sequence>
<organism evidence="2 3">
    <name type="scientific">Meloidogyne hapla</name>
    <name type="common">Root-knot nematode worm</name>
    <dbReference type="NCBI Taxonomy" id="6305"/>
    <lineage>
        <taxon>Eukaryota</taxon>
        <taxon>Metazoa</taxon>
        <taxon>Ecdysozoa</taxon>
        <taxon>Nematoda</taxon>
        <taxon>Chromadorea</taxon>
        <taxon>Rhabditida</taxon>
        <taxon>Tylenchina</taxon>
        <taxon>Tylenchomorpha</taxon>
        <taxon>Tylenchoidea</taxon>
        <taxon>Meloidogynidae</taxon>
        <taxon>Meloidogyninae</taxon>
        <taxon>Meloidogyne</taxon>
    </lineage>
</organism>
<dbReference type="WBParaSite" id="MhA1_Contig138.frz3.gene49">
    <property type="protein sequence ID" value="MhA1_Contig138.frz3.gene49"/>
    <property type="gene ID" value="MhA1_Contig138.frz3.gene49"/>
</dbReference>
<dbReference type="AlphaFoldDB" id="A0A1I8B5I9"/>
<accession>A0A1I8B5I9</accession>
<feature type="domain" description="TANC1/2-like winged helix" evidence="1">
    <location>
        <begin position="1"/>
        <end position="94"/>
    </location>
</feature>
<dbReference type="InterPro" id="IPR058056">
    <property type="entry name" value="WH_TANC1/2"/>
</dbReference>
<protein>
    <recommendedName>
        <fullName evidence="1">TANC1/2-like winged helix domain-containing protein</fullName>
    </recommendedName>
</protein>
<dbReference type="Pfam" id="PF25521">
    <property type="entry name" value="WHD_TANC1"/>
    <property type="match status" value="1"/>
</dbReference>
<evidence type="ECO:0000259" key="1">
    <source>
        <dbReference type="Pfam" id="PF25521"/>
    </source>
</evidence>
<proteinExistence type="predicted"/>
<evidence type="ECO:0000313" key="3">
    <source>
        <dbReference type="WBParaSite" id="MhA1_Contig138.frz3.gene49"/>
    </source>
</evidence>
<keyword evidence="2" id="KW-1185">Reference proteome</keyword>